<evidence type="ECO:0000313" key="17">
    <source>
        <dbReference type="Proteomes" id="UP000494040"/>
    </source>
</evidence>
<dbReference type="AlphaFoldDB" id="A0A8I6R9R3"/>
<evidence type="ECO:0000256" key="10">
    <source>
        <dbReference type="ARBA" id="ARBA00023157"/>
    </source>
</evidence>
<dbReference type="GO" id="GO:0045454">
    <property type="term" value="P:cell redox homeostasis"/>
    <property type="evidence" value="ECO:0007669"/>
    <property type="project" value="InterPro"/>
</dbReference>
<dbReference type="SUPFAM" id="SSF55424">
    <property type="entry name" value="FAD/NAD-linked reductases, dimerisation (C-terminal) domain"/>
    <property type="match status" value="1"/>
</dbReference>
<feature type="domain" description="Glutaredoxin" evidence="13">
    <location>
        <begin position="78"/>
        <end position="140"/>
    </location>
</feature>
<keyword evidence="5 12" id="KW-0285">Flavoprotein</keyword>
<dbReference type="GeneID" id="106661134"/>
<evidence type="ECO:0000256" key="7">
    <source>
        <dbReference type="ARBA" id="ARBA00022857"/>
    </source>
</evidence>
<dbReference type="SUPFAM" id="SSF52833">
    <property type="entry name" value="Thioredoxin-like"/>
    <property type="match status" value="1"/>
</dbReference>
<feature type="domain" description="Pyridine nucleotide-disulphide oxidoreductase dimerisation" evidence="14">
    <location>
        <begin position="517"/>
        <end position="628"/>
    </location>
</feature>
<dbReference type="PANTHER" id="PTHR42737:SF8">
    <property type="entry name" value="THIOREDOXIN-DISULFIDE REDUCTASE"/>
    <property type="match status" value="1"/>
</dbReference>
<sequence length="643" mass="70444">MQICREAVRHAVPRLRIGPLRLTQEKMCRCAIRLYTTSGPVRTLVVHLRKFSRSTSMATTAADSASALINKNISENKVFIFSKSWCPFCTKTKELLKEHSISFSHIELDAVDGGDEIQQKLLDMTGQKTVPSIFINGKHIGGFSNLNAIAEVGLLYDTVMGIPYEYDLFVIGGGSGGIAAVKEARKYSKKVALCDFVHPSPRGSKWGIGGTCVNVGCIPKKLMHRASLIHHDLADAASFGWPTSKEPHNWNTLVENIGNYIKSLNFNYRKELRKNEIPVMNGYAEFVDNHTVQVTDASGNTKNVTSRMFIIASGLRPFYPNISGAKEYCITSDDLFSLKNNPGETLIVGASYIALECAGFLAGLGIPCTVMVRSILLRGFDQEIAEKIGKSMKDLGIKFVRPCIPTNVTKEGEKLKVEGTYDDGKPFAELYDTVMFATGREAQTDSLGLKNAGIFVNPKSKKIFVNNKEQTTAPNIFAIGDVADVGLELTPVAIKAGRLLAKRLFGISTALMDYTNVPTTVFTPLEYGCVGYSEESAREKYTDVEVFHNIFKPLESVLSERFDSLCFAKLVCKKEDKKWKVIGLHVLGPNAGEITQGFALALKMGASKDDFDSLVGIHPTNAEVFTTMTITKSSGEVLDTGGC</sequence>
<dbReference type="PRINTS" id="PR00411">
    <property type="entry name" value="PNDRDTASEI"/>
</dbReference>
<dbReference type="GO" id="GO:0005739">
    <property type="term" value="C:mitochondrion"/>
    <property type="evidence" value="ECO:0007669"/>
    <property type="project" value="TreeGrafter"/>
</dbReference>
<dbReference type="RefSeq" id="XP_014239836.1">
    <property type="nucleotide sequence ID" value="XM_014384350.2"/>
</dbReference>
<organism evidence="16 17">
    <name type="scientific">Cimex lectularius</name>
    <name type="common">Bed bug</name>
    <name type="synonym">Acanthia lectularia</name>
    <dbReference type="NCBI Taxonomy" id="79782"/>
    <lineage>
        <taxon>Eukaryota</taxon>
        <taxon>Metazoa</taxon>
        <taxon>Ecdysozoa</taxon>
        <taxon>Arthropoda</taxon>
        <taxon>Hexapoda</taxon>
        <taxon>Insecta</taxon>
        <taxon>Pterygota</taxon>
        <taxon>Neoptera</taxon>
        <taxon>Paraneoptera</taxon>
        <taxon>Hemiptera</taxon>
        <taxon>Heteroptera</taxon>
        <taxon>Panheteroptera</taxon>
        <taxon>Cimicomorpha</taxon>
        <taxon>Cimicidae</taxon>
        <taxon>Cimex</taxon>
    </lineage>
</organism>
<evidence type="ECO:0000256" key="12">
    <source>
        <dbReference type="RuleBase" id="RU003691"/>
    </source>
</evidence>
<comment type="similarity">
    <text evidence="3 12">Belongs to the class-I pyridine nucleotide-disulfide oxidoreductase family.</text>
</comment>
<proteinExistence type="inferred from homology"/>
<dbReference type="SUPFAM" id="SSF51905">
    <property type="entry name" value="FAD/NAD(P)-binding domain"/>
    <property type="match status" value="1"/>
</dbReference>
<dbReference type="Proteomes" id="UP000494040">
    <property type="component" value="Unassembled WGS sequence"/>
</dbReference>
<dbReference type="PROSITE" id="PS00195">
    <property type="entry name" value="GLUTAREDOXIN_1"/>
    <property type="match status" value="1"/>
</dbReference>
<comment type="cofactor">
    <cofactor evidence="1">
        <name>FAD</name>
        <dbReference type="ChEBI" id="CHEBI:57692"/>
    </cofactor>
</comment>
<dbReference type="InterPro" id="IPR016156">
    <property type="entry name" value="FAD/NAD-linked_Rdtase_dimer_sf"/>
</dbReference>
<dbReference type="EnsemblMetazoa" id="XM_014384350.2">
    <property type="protein sequence ID" value="XP_014239836.1"/>
    <property type="gene ID" value="LOC106661134"/>
</dbReference>
<evidence type="ECO:0000259" key="14">
    <source>
        <dbReference type="Pfam" id="PF02852"/>
    </source>
</evidence>
<evidence type="ECO:0000256" key="1">
    <source>
        <dbReference type="ARBA" id="ARBA00001974"/>
    </source>
</evidence>
<dbReference type="GO" id="GO:0005829">
    <property type="term" value="C:cytosol"/>
    <property type="evidence" value="ECO:0007669"/>
    <property type="project" value="TreeGrafter"/>
</dbReference>
<evidence type="ECO:0000256" key="5">
    <source>
        <dbReference type="ARBA" id="ARBA00022630"/>
    </source>
</evidence>
<dbReference type="Pfam" id="PF00462">
    <property type="entry name" value="Glutaredoxin"/>
    <property type="match status" value="1"/>
</dbReference>
<evidence type="ECO:0000256" key="11">
    <source>
        <dbReference type="ARBA" id="ARBA00023284"/>
    </source>
</evidence>
<keyword evidence="11 12" id="KW-0676">Redox-active center</keyword>
<protein>
    <recommendedName>
        <fullName evidence="4">thioredoxin-disulfide reductase (NADPH)</fullName>
        <ecNumber evidence="4">1.8.1.9</ecNumber>
    </recommendedName>
</protein>
<dbReference type="Gene3D" id="3.50.50.60">
    <property type="entry name" value="FAD/NAD(P)-binding domain"/>
    <property type="match status" value="2"/>
</dbReference>
<evidence type="ECO:0000256" key="6">
    <source>
        <dbReference type="ARBA" id="ARBA00022827"/>
    </source>
</evidence>
<dbReference type="InterPro" id="IPR036188">
    <property type="entry name" value="FAD/NAD-bd_sf"/>
</dbReference>
<dbReference type="PROSITE" id="PS51354">
    <property type="entry name" value="GLUTAREDOXIN_2"/>
    <property type="match status" value="1"/>
</dbReference>
<dbReference type="Gene3D" id="3.30.390.30">
    <property type="match status" value="1"/>
</dbReference>
<dbReference type="InterPro" id="IPR006338">
    <property type="entry name" value="Thioredoxin/glutathione_Rdtase"/>
</dbReference>
<keyword evidence="8" id="KW-0712">Selenocysteine</keyword>
<dbReference type="CDD" id="cd03419">
    <property type="entry name" value="GRX_GRXh_1_2_like"/>
    <property type="match status" value="1"/>
</dbReference>
<dbReference type="PANTHER" id="PTHR42737">
    <property type="entry name" value="GLUTATHIONE REDUCTASE"/>
    <property type="match status" value="1"/>
</dbReference>
<dbReference type="FunFam" id="3.50.50.60:FF:000012">
    <property type="entry name" value="Thioredoxin reductase 1, cytoplasmic"/>
    <property type="match status" value="1"/>
</dbReference>
<dbReference type="Gene3D" id="3.40.30.10">
    <property type="entry name" value="Glutaredoxin"/>
    <property type="match status" value="1"/>
</dbReference>
<evidence type="ECO:0000256" key="3">
    <source>
        <dbReference type="ARBA" id="ARBA00007532"/>
    </source>
</evidence>
<dbReference type="InterPro" id="IPR012999">
    <property type="entry name" value="Pyr_OxRdtase_I_AS"/>
</dbReference>
<evidence type="ECO:0000313" key="16">
    <source>
        <dbReference type="EnsemblMetazoa" id="XP_014239836.1"/>
    </source>
</evidence>
<keyword evidence="9 12" id="KW-0560">Oxidoreductase</keyword>
<dbReference type="KEGG" id="clec:106661134"/>
<dbReference type="GO" id="GO:0034599">
    <property type="term" value="P:cellular response to oxidative stress"/>
    <property type="evidence" value="ECO:0007669"/>
    <property type="project" value="TreeGrafter"/>
</dbReference>
<keyword evidence="7" id="KW-0521">NADP</keyword>
<dbReference type="GO" id="GO:0050660">
    <property type="term" value="F:flavin adenine dinucleotide binding"/>
    <property type="evidence" value="ECO:0007669"/>
    <property type="project" value="InterPro"/>
</dbReference>
<evidence type="ECO:0000256" key="4">
    <source>
        <dbReference type="ARBA" id="ARBA00012610"/>
    </source>
</evidence>
<accession>A0A8I6R9R3</accession>
<dbReference type="PROSITE" id="PS00076">
    <property type="entry name" value="PYRIDINE_REDOX_1"/>
    <property type="match status" value="1"/>
</dbReference>
<keyword evidence="10" id="KW-1015">Disulfide bond</keyword>
<dbReference type="GO" id="GO:0004791">
    <property type="term" value="F:thioredoxin-disulfide reductase (NADPH) activity"/>
    <property type="evidence" value="ECO:0007669"/>
    <property type="project" value="UniProtKB-EC"/>
</dbReference>
<dbReference type="InterPro" id="IPR036249">
    <property type="entry name" value="Thioredoxin-like_sf"/>
</dbReference>
<dbReference type="OMA" id="MPTKYDL"/>
<dbReference type="InterPro" id="IPR002109">
    <property type="entry name" value="Glutaredoxin"/>
</dbReference>
<dbReference type="OrthoDB" id="5956163at2759"/>
<dbReference type="NCBIfam" id="TIGR01438">
    <property type="entry name" value="TGR"/>
    <property type="match status" value="1"/>
</dbReference>
<dbReference type="GO" id="GO:0004362">
    <property type="term" value="F:glutathione-disulfide reductase (NADPH) activity"/>
    <property type="evidence" value="ECO:0007669"/>
    <property type="project" value="TreeGrafter"/>
</dbReference>
<dbReference type="InterPro" id="IPR023753">
    <property type="entry name" value="FAD/NAD-binding_dom"/>
</dbReference>
<feature type="domain" description="FAD/NAD(P)-binding" evidence="15">
    <location>
        <begin position="166"/>
        <end position="497"/>
    </location>
</feature>
<dbReference type="GO" id="GO:0006749">
    <property type="term" value="P:glutathione metabolic process"/>
    <property type="evidence" value="ECO:0007669"/>
    <property type="project" value="TreeGrafter"/>
</dbReference>
<dbReference type="InterPro" id="IPR046952">
    <property type="entry name" value="GSHR/TRXR-like"/>
</dbReference>
<evidence type="ECO:0000259" key="15">
    <source>
        <dbReference type="Pfam" id="PF07992"/>
    </source>
</evidence>
<dbReference type="Pfam" id="PF07992">
    <property type="entry name" value="Pyr_redox_2"/>
    <property type="match status" value="1"/>
</dbReference>
<evidence type="ECO:0000256" key="2">
    <source>
        <dbReference type="ARBA" id="ARBA00002549"/>
    </source>
</evidence>
<name>A0A8I6R9R3_CIMLE</name>
<comment type="function">
    <text evidence="2">Has a glutathione-disulfide oxidoreductase activity in the presence of NADPH and glutathione reductase. Reduces low molecular weight disulfides and proteins.</text>
</comment>
<dbReference type="EC" id="1.8.1.9" evidence="4"/>
<dbReference type="Pfam" id="PF02852">
    <property type="entry name" value="Pyr_redox_dim"/>
    <property type="match status" value="1"/>
</dbReference>
<dbReference type="InterPro" id="IPR004099">
    <property type="entry name" value="Pyr_nucl-diS_OxRdtase_dimer"/>
</dbReference>
<dbReference type="PRINTS" id="PR00368">
    <property type="entry name" value="FADPNR"/>
</dbReference>
<keyword evidence="6 12" id="KW-0274">FAD</keyword>
<evidence type="ECO:0000259" key="13">
    <source>
        <dbReference type="Pfam" id="PF00462"/>
    </source>
</evidence>
<evidence type="ECO:0000256" key="9">
    <source>
        <dbReference type="ARBA" id="ARBA00023002"/>
    </source>
</evidence>
<evidence type="ECO:0000256" key="8">
    <source>
        <dbReference type="ARBA" id="ARBA00022933"/>
    </source>
</evidence>
<dbReference type="InterPro" id="IPR011767">
    <property type="entry name" value="GLR_AS"/>
</dbReference>
<reference evidence="16" key="1">
    <citation type="submission" date="2022-01" db="UniProtKB">
        <authorList>
            <consortium name="EnsemblMetazoa"/>
        </authorList>
    </citation>
    <scope>IDENTIFICATION</scope>
</reference>
<keyword evidence="17" id="KW-1185">Reference proteome</keyword>
<dbReference type="FunFam" id="3.30.390.30:FF:000004">
    <property type="entry name" value="Thioredoxin reductase 1, cytoplasmic"/>
    <property type="match status" value="1"/>
</dbReference>